<evidence type="ECO:0008006" key="5">
    <source>
        <dbReference type="Google" id="ProtNLM"/>
    </source>
</evidence>
<feature type="transmembrane region" description="Helical" evidence="1">
    <location>
        <begin position="397"/>
        <end position="419"/>
    </location>
</feature>
<feature type="transmembrane region" description="Helical" evidence="1">
    <location>
        <begin position="326"/>
        <end position="348"/>
    </location>
</feature>
<keyword evidence="4" id="KW-1185">Reference proteome</keyword>
<feature type="signal peptide" evidence="2">
    <location>
        <begin position="1"/>
        <end position="20"/>
    </location>
</feature>
<keyword evidence="1" id="KW-0472">Membrane</keyword>
<organism evidence="3 4">
    <name type="scientific">Kuraishia capsulata CBS 1993</name>
    <dbReference type="NCBI Taxonomy" id="1382522"/>
    <lineage>
        <taxon>Eukaryota</taxon>
        <taxon>Fungi</taxon>
        <taxon>Dikarya</taxon>
        <taxon>Ascomycota</taxon>
        <taxon>Saccharomycotina</taxon>
        <taxon>Pichiomycetes</taxon>
        <taxon>Pichiales</taxon>
        <taxon>Pichiaceae</taxon>
        <taxon>Kuraishia</taxon>
    </lineage>
</organism>
<dbReference type="Proteomes" id="UP000019384">
    <property type="component" value="Unassembled WGS sequence"/>
</dbReference>
<protein>
    <recommendedName>
        <fullName evidence="5">Intimal thickness related receptor IRP domain-containing protein</fullName>
    </recommendedName>
</protein>
<keyword evidence="1" id="KW-0812">Transmembrane</keyword>
<evidence type="ECO:0000313" key="3">
    <source>
        <dbReference type="EMBL" id="CDK28036.1"/>
    </source>
</evidence>
<dbReference type="OrthoDB" id="3996329at2759"/>
<reference evidence="3" key="2">
    <citation type="submission" date="2014-02" db="EMBL/GenBank/DDBJ databases">
        <title>Complete DNA sequence of /Kuraishia capsulata/ illustrates novel genomic features among budding yeasts (/Saccharomycotina/).</title>
        <authorList>
            <person name="Morales L."/>
            <person name="Noel B."/>
            <person name="Porcel B."/>
            <person name="Marcet-Houben M."/>
            <person name="Hullo M-F."/>
            <person name="Sacerdot C."/>
            <person name="Tekaia F."/>
            <person name="Leh-Louis V."/>
            <person name="Despons L."/>
            <person name="Khanna V."/>
            <person name="Aury J-M."/>
            <person name="Barbe V."/>
            <person name="Couloux A."/>
            <person name="Labadie K."/>
            <person name="Pelletier E."/>
            <person name="Souciet J-L."/>
            <person name="Boekhout T."/>
            <person name="Gabaldon T."/>
            <person name="Wincker P."/>
            <person name="Dujon B."/>
        </authorList>
    </citation>
    <scope>NUCLEOTIDE SEQUENCE</scope>
    <source>
        <strain evidence="3">CBS 1993</strain>
    </source>
</reference>
<gene>
    <name evidence="3" type="ORF">KUCA_T00004017001</name>
</gene>
<keyword evidence="1" id="KW-1133">Transmembrane helix</keyword>
<feature type="chain" id="PRO_5004878516" description="Intimal thickness related receptor IRP domain-containing protein" evidence="2">
    <location>
        <begin position="21"/>
        <end position="462"/>
    </location>
</feature>
<feature type="transmembrane region" description="Helical" evidence="1">
    <location>
        <begin position="206"/>
        <end position="224"/>
    </location>
</feature>
<dbReference type="AlphaFoldDB" id="W6MN72"/>
<sequence>MRRLTGCVIHMLLMCILVRATFRGFALMPNRTMISFEISSLNFPYHFLSKKLQHVVELEVGKVDYIEEEADGHEIPWDIDILILSAQDFKIVKLDKEIELFISLGSGEKSAHFSLTDPITAPDSNTEQYDLDEILTNNLNHSLISSFTLSSQNVIGKHLIGPPGNYCIVASVNHPKEVAHANVHITFRDSHGELSQKEYKHMHNCFAISFIYVISSFLYSHYAISKKRNSSIDSQITGHPKRTIENREIQLRILAHMFQNFLYYFLSAAILYQLNMDDPNNTSITGAGIYFFLEKLYLNGYFYNILLMFSGYSFTSASKKQRFLWFIRWVTIFGVITHLLIAVDYGYFDSKKPAINLVMISLSLLQYLVCFIFCSCFSVKTYFGLLLQVRTSTANKFLATGLTVPLPFVLQIAGNYLYYSELSFNSEQARSFRDVVHLASTLLIAFMWKDTFLESEKVLKTE</sequence>
<dbReference type="RefSeq" id="XP_022460028.1">
    <property type="nucleotide sequence ID" value="XM_022600710.1"/>
</dbReference>
<evidence type="ECO:0000313" key="4">
    <source>
        <dbReference type="Proteomes" id="UP000019384"/>
    </source>
</evidence>
<dbReference type="HOGENOM" id="CLU_580118_0_0_1"/>
<feature type="transmembrane region" description="Helical" evidence="1">
    <location>
        <begin position="257"/>
        <end position="276"/>
    </location>
</feature>
<evidence type="ECO:0000256" key="2">
    <source>
        <dbReference type="SAM" id="SignalP"/>
    </source>
</evidence>
<reference evidence="3" key="1">
    <citation type="submission" date="2013-12" db="EMBL/GenBank/DDBJ databases">
        <authorList>
            <person name="Genoscope - CEA"/>
        </authorList>
    </citation>
    <scope>NUCLEOTIDE SEQUENCE</scope>
    <source>
        <strain evidence="3">CBS 1993</strain>
    </source>
</reference>
<feature type="transmembrane region" description="Helical" evidence="1">
    <location>
        <begin position="296"/>
        <end position="314"/>
    </location>
</feature>
<proteinExistence type="predicted"/>
<dbReference type="GeneID" id="34521416"/>
<feature type="transmembrane region" description="Helical" evidence="1">
    <location>
        <begin position="354"/>
        <end position="377"/>
    </location>
</feature>
<dbReference type="EMBL" id="HG793129">
    <property type="protein sequence ID" value="CDK28036.1"/>
    <property type="molecule type" value="Genomic_DNA"/>
</dbReference>
<keyword evidence="2" id="KW-0732">Signal</keyword>
<evidence type="ECO:0000256" key="1">
    <source>
        <dbReference type="SAM" id="Phobius"/>
    </source>
</evidence>
<name>W6MN72_9ASCO</name>
<dbReference type="STRING" id="1382522.W6MN72"/>
<accession>W6MN72</accession>